<reference evidence="3 4" key="1">
    <citation type="submission" date="2024-02" db="EMBL/GenBank/DDBJ databases">
        <authorList>
            <person name="Chen Y."/>
            <person name="Shah S."/>
            <person name="Dougan E. K."/>
            <person name="Thang M."/>
            <person name="Chan C."/>
        </authorList>
    </citation>
    <scope>NUCLEOTIDE SEQUENCE [LARGE SCALE GENOMIC DNA]</scope>
</reference>
<comment type="caution">
    <text evidence="3">The sequence shown here is derived from an EMBL/GenBank/DDBJ whole genome shotgun (WGS) entry which is preliminary data.</text>
</comment>
<evidence type="ECO:0000313" key="3">
    <source>
        <dbReference type="EMBL" id="CAK8986678.1"/>
    </source>
</evidence>
<accession>A0ABP0HAF5</accession>
<dbReference type="EMBL" id="CAXAMM010000247">
    <property type="protein sequence ID" value="CAK8986656.1"/>
    <property type="molecule type" value="Genomic_DNA"/>
</dbReference>
<name>A0ABP0HAF5_9DINO</name>
<feature type="region of interest" description="Disordered" evidence="1">
    <location>
        <begin position="213"/>
        <end position="235"/>
    </location>
</feature>
<gene>
    <name evidence="2" type="ORF">SCF082_LOCUS645</name>
    <name evidence="3" type="ORF">SCF082_LOCUS657</name>
</gene>
<organism evidence="3 4">
    <name type="scientific">Durusdinium trenchii</name>
    <dbReference type="NCBI Taxonomy" id="1381693"/>
    <lineage>
        <taxon>Eukaryota</taxon>
        <taxon>Sar</taxon>
        <taxon>Alveolata</taxon>
        <taxon>Dinophyceae</taxon>
        <taxon>Suessiales</taxon>
        <taxon>Symbiodiniaceae</taxon>
        <taxon>Durusdinium</taxon>
    </lineage>
</organism>
<sequence>DPLQKILLAQSQQNSVLLKKLVGPKHSDPLVGLLSGQSDGASGSGSNLGVKGCLARDAFVRASQDLALIATTVRRNALTELGYPPHREDGNLMRKYMERRMPLSEHKTLAYLAMMVSEAWQTAFASQNIELMGVLGKIMIFLEQAAIDSGKLQLAWLLTGRQEPAWQILVSHRRHPGLQPFSRLAAPTWVSANLAYLKELDFMESRMQSVSKASQVDRAEKETEARAKPKAKSKKGLKYHRAKRDLLLIVVNALNFEVLGFPKIPPPCARVGAPISAAQAEVLEHLEVQIDHFMHMDPWAADSLGRAQAKFELLIQSAEELPNCSGRLEDLTEFLSGLHSCFDPYSSHFSSHVFTEVKRPEPADHTCTAAGQTLATDVASASALPVIPDRVKWENPPSFVGESVASYSAAYPFELAALCLAALWQWREWLGVVMLGFAAMLHPSEMLALKR</sequence>
<dbReference type="Proteomes" id="UP001642464">
    <property type="component" value="Unassembled WGS sequence"/>
</dbReference>
<protein>
    <submittedName>
        <fullName evidence="3">Uncharacterized protein</fullName>
    </submittedName>
</protein>
<keyword evidence="4" id="KW-1185">Reference proteome</keyword>
<evidence type="ECO:0000313" key="4">
    <source>
        <dbReference type="Proteomes" id="UP001642464"/>
    </source>
</evidence>
<proteinExistence type="predicted"/>
<evidence type="ECO:0000256" key="1">
    <source>
        <dbReference type="SAM" id="MobiDB-lite"/>
    </source>
</evidence>
<evidence type="ECO:0000313" key="2">
    <source>
        <dbReference type="EMBL" id="CAK8986656.1"/>
    </source>
</evidence>
<feature type="non-terminal residue" evidence="3">
    <location>
        <position position="451"/>
    </location>
</feature>
<feature type="compositionally biased region" description="Basic and acidic residues" evidence="1">
    <location>
        <begin position="215"/>
        <end position="227"/>
    </location>
</feature>
<feature type="non-terminal residue" evidence="3">
    <location>
        <position position="1"/>
    </location>
</feature>
<dbReference type="EMBL" id="CAXAMM010000251">
    <property type="protein sequence ID" value="CAK8986678.1"/>
    <property type="molecule type" value="Genomic_DNA"/>
</dbReference>